<dbReference type="InterPro" id="IPR009057">
    <property type="entry name" value="Homeodomain-like_sf"/>
</dbReference>
<keyword evidence="2" id="KW-0804">Transcription</keyword>
<dbReference type="RefSeq" id="WP_155165110.1">
    <property type="nucleotide sequence ID" value="NZ_JAXXAX010000032.1"/>
</dbReference>
<proteinExistence type="predicted"/>
<dbReference type="InterPro" id="IPR018060">
    <property type="entry name" value="HTH_AraC"/>
</dbReference>
<comment type="caution">
    <text evidence="3">The sequence shown here is derived from an EMBL/GenBank/DDBJ whole genome shotgun (WGS) entry which is preliminary data.</text>
</comment>
<name>A0A6I3S8G0_9BURK</name>
<evidence type="ECO:0000256" key="1">
    <source>
        <dbReference type="ARBA" id="ARBA00023015"/>
    </source>
</evidence>
<keyword evidence="1" id="KW-0805">Transcription regulation</keyword>
<protein>
    <submittedName>
        <fullName evidence="3">Helix-turn-helix domain-containing protein</fullName>
    </submittedName>
</protein>
<dbReference type="SMART" id="SM00342">
    <property type="entry name" value="HTH_ARAC"/>
    <property type="match status" value="1"/>
</dbReference>
<organism evidence="3 4">
    <name type="scientific">Parasutterella excrementihominis</name>
    <dbReference type="NCBI Taxonomy" id="487175"/>
    <lineage>
        <taxon>Bacteria</taxon>
        <taxon>Pseudomonadati</taxon>
        <taxon>Pseudomonadota</taxon>
        <taxon>Betaproteobacteria</taxon>
        <taxon>Burkholderiales</taxon>
        <taxon>Sutterellaceae</taxon>
        <taxon>Parasutterella</taxon>
    </lineage>
</organism>
<dbReference type="GO" id="GO:0003700">
    <property type="term" value="F:DNA-binding transcription factor activity"/>
    <property type="evidence" value="ECO:0007669"/>
    <property type="project" value="InterPro"/>
</dbReference>
<evidence type="ECO:0000256" key="2">
    <source>
        <dbReference type="ARBA" id="ARBA00023163"/>
    </source>
</evidence>
<dbReference type="PANTHER" id="PTHR43436:SF1">
    <property type="entry name" value="TRANSCRIPTIONAL REGULATORY PROTEIN"/>
    <property type="match status" value="1"/>
</dbReference>
<dbReference type="InterPro" id="IPR009594">
    <property type="entry name" value="Tscrpt_reg_HTH_AraC_N"/>
</dbReference>
<dbReference type="Pfam" id="PF06719">
    <property type="entry name" value="AraC_N"/>
    <property type="match status" value="1"/>
</dbReference>
<dbReference type="PROSITE" id="PS01124">
    <property type="entry name" value="HTH_ARAC_FAMILY_2"/>
    <property type="match status" value="1"/>
</dbReference>
<dbReference type="Gene3D" id="1.10.10.60">
    <property type="entry name" value="Homeodomain-like"/>
    <property type="match status" value="2"/>
</dbReference>
<dbReference type="AlphaFoldDB" id="A0A6I3S8G0"/>
<reference evidence="3 4" key="1">
    <citation type="journal article" date="2019" name="Nat. Med.">
        <title>A library of human gut bacterial isolates paired with longitudinal multiomics data enables mechanistic microbiome research.</title>
        <authorList>
            <person name="Poyet M."/>
            <person name="Groussin M."/>
            <person name="Gibbons S.M."/>
            <person name="Avila-Pacheco J."/>
            <person name="Jiang X."/>
            <person name="Kearney S.M."/>
            <person name="Perrotta A.R."/>
            <person name="Berdy B."/>
            <person name="Zhao S."/>
            <person name="Lieberman T.D."/>
            <person name="Swanson P.K."/>
            <person name="Smith M."/>
            <person name="Roesemann S."/>
            <person name="Alexander J.E."/>
            <person name="Rich S.A."/>
            <person name="Livny J."/>
            <person name="Vlamakis H."/>
            <person name="Clish C."/>
            <person name="Bullock K."/>
            <person name="Deik A."/>
            <person name="Scott J."/>
            <person name="Pierce K.A."/>
            <person name="Xavier R.J."/>
            <person name="Alm E.J."/>
        </authorList>
    </citation>
    <scope>NUCLEOTIDE SEQUENCE [LARGE SCALE GENOMIC DNA]</scope>
    <source>
        <strain evidence="3 4">BIOML-A2</strain>
    </source>
</reference>
<dbReference type="Pfam" id="PF12833">
    <property type="entry name" value="HTH_18"/>
    <property type="match status" value="1"/>
</dbReference>
<dbReference type="Proteomes" id="UP000462362">
    <property type="component" value="Unassembled WGS sequence"/>
</dbReference>
<dbReference type="EMBL" id="WNCL01000018">
    <property type="protein sequence ID" value="MTU43419.1"/>
    <property type="molecule type" value="Genomic_DNA"/>
</dbReference>
<dbReference type="GO" id="GO:0043565">
    <property type="term" value="F:sequence-specific DNA binding"/>
    <property type="evidence" value="ECO:0007669"/>
    <property type="project" value="InterPro"/>
</dbReference>
<dbReference type="PANTHER" id="PTHR43436">
    <property type="entry name" value="ARAC-FAMILY TRANSCRIPTIONAL REGULATOR"/>
    <property type="match status" value="1"/>
</dbReference>
<accession>A0A6I3S8G0</accession>
<evidence type="ECO:0000313" key="4">
    <source>
        <dbReference type="Proteomes" id="UP000462362"/>
    </source>
</evidence>
<dbReference type="SUPFAM" id="SSF46689">
    <property type="entry name" value="Homeodomain-like"/>
    <property type="match status" value="2"/>
</dbReference>
<sequence>MSILRPSKEEILDHLRTSVITEAGKRTGFLGTTVPKLNVVRRVQQGQKLSFNEPYLALILQGTKKTYIADKSFTYTAGDIVITNLSLSSRTIVQEASSERPFLSIVLTLDLLILSDVARRYGFDAFEEADSSAMAVSQADNDFLLAFARMSSLLEKEQNGIPLDRLYYEELMLRLLASDLGSLALEIVSPDSRVSKITKAIDILKKDYKESIRIGRLADASNLSLSSFNRQFKALTGTTPLQYQKQLRLHEADRLLRFEKRSVSQAAFSVGYSSLAQFSGDYKKFFGQLPSQVSVG</sequence>
<evidence type="ECO:0000313" key="3">
    <source>
        <dbReference type="EMBL" id="MTU43419.1"/>
    </source>
</evidence>
<gene>
    <name evidence="3" type="ORF">GMD42_07250</name>
</gene>